<evidence type="ECO:0000256" key="2">
    <source>
        <dbReference type="ARBA" id="ARBA00022517"/>
    </source>
</evidence>
<feature type="binding site" evidence="9">
    <location>
        <position position="123"/>
    </location>
    <ligand>
        <name>Zn(2+)</name>
        <dbReference type="ChEBI" id="CHEBI:29105"/>
        <note>catalytic</note>
    </ligand>
</feature>
<dbReference type="EMBL" id="JBGMEI010000006">
    <property type="protein sequence ID" value="MFO3665624.1"/>
    <property type="molecule type" value="Genomic_DNA"/>
</dbReference>
<keyword evidence="7 9" id="KW-0378">Hydrolase</keyword>
<keyword evidence="2 9" id="KW-0690">Ribosome biogenesis</keyword>
<dbReference type="RefSeq" id="WP_410031303.1">
    <property type="nucleotide sequence ID" value="NZ_JBGMEI010000006.1"/>
</dbReference>
<dbReference type="InterPro" id="IPR023091">
    <property type="entry name" value="MetalPrtase_cat_dom_sf_prd"/>
</dbReference>
<evidence type="ECO:0000256" key="4">
    <source>
        <dbReference type="ARBA" id="ARBA00022722"/>
    </source>
</evidence>
<keyword evidence="3 9" id="KW-0698">rRNA processing</keyword>
<organism evidence="10 11">
    <name type="scientific">Anaerococcus martiniensis</name>
    <dbReference type="NCBI Taxonomy" id="3115615"/>
    <lineage>
        <taxon>Bacteria</taxon>
        <taxon>Bacillati</taxon>
        <taxon>Bacillota</taxon>
        <taxon>Tissierellia</taxon>
        <taxon>Tissierellales</taxon>
        <taxon>Peptoniphilaceae</taxon>
        <taxon>Anaerococcus</taxon>
    </lineage>
</organism>
<reference evidence="10 11" key="1">
    <citation type="journal article" date="2025" name="Anaerobe">
        <title>Description of Anaerococcus kampingiae sp. nov., Anaerococcus groningensis sp. nov., Anaerococcus martiniensis sp. nov., and Anaerococcus cruorum sp. nov., isolated from human clinical specimens.</title>
        <authorList>
            <person name="Boiten K.E."/>
            <person name="Meijer J."/>
            <person name="van Wezel E.M."/>
            <person name="Veloo A.C.M."/>
        </authorList>
    </citation>
    <scope>NUCLEOTIDE SEQUENCE [LARGE SCALE GENOMIC DNA]</scope>
    <source>
        <strain evidence="10 11">ENR0831</strain>
    </source>
</reference>
<comment type="cofactor">
    <cofactor evidence="9">
        <name>Zn(2+)</name>
        <dbReference type="ChEBI" id="CHEBI:29105"/>
    </cofactor>
    <text evidence="9">Binds 1 zinc ion.</text>
</comment>
<comment type="subcellular location">
    <subcellularLocation>
        <location evidence="9">Cytoplasm</location>
    </subcellularLocation>
</comment>
<protein>
    <recommendedName>
        <fullName evidence="9">Endoribonuclease YbeY</fullName>
        <ecNumber evidence="9">3.1.-.-</ecNumber>
    </recommendedName>
</protein>
<dbReference type="PROSITE" id="PS01306">
    <property type="entry name" value="UPF0054"/>
    <property type="match status" value="1"/>
</dbReference>
<comment type="similarity">
    <text evidence="1 9">Belongs to the endoribonuclease YbeY family.</text>
</comment>
<evidence type="ECO:0000256" key="1">
    <source>
        <dbReference type="ARBA" id="ARBA00010875"/>
    </source>
</evidence>
<evidence type="ECO:0000256" key="9">
    <source>
        <dbReference type="HAMAP-Rule" id="MF_00009"/>
    </source>
</evidence>
<dbReference type="NCBIfam" id="TIGR00043">
    <property type="entry name" value="rRNA maturation RNase YbeY"/>
    <property type="match status" value="1"/>
</dbReference>
<keyword evidence="8 9" id="KW-0862">Zinc</keyword>
<feature type="binding site" evidence="9">
    <location>
        <position position="117"/>
    </location>
    <ligand>
        <name>Zn(2+)</name>
        <dbReference type="ChEBI" id="CHEBI:29105"/>
        <note>catalytic</note>
    </ligand>
</feature>
<accession>A0ABW9M8J4</accession>
<keyword evidence="9" id="KW-0963">Cytoplasm</keyword>
<dbReference type="Pfam" id="PF02130">
    <property type="entry name" value="YbeY"/>
    <property type="match status" value="1"/>
</dbReference>
<dbReference type="PANTHER" id="PTHR46986">
    <property type="entry name" value="ENDORIBONUCLEASE YBEY, CHLOROPLASTIC"/>
    <property type="match status" value="1"/>
</dbReference>
<evidence type="ECO:0000256" key="8">
    <source>
        <dbReference type="ARBA" id="ARBA00022833"/>
    </source>
</evidence>
<keyword evidence="11" id="KW-1185">Reference proteome</keyword>
<keyword evidence="6 9" id="KW-0255">Endonuclease</keyword>
<dbReference type="PANTHER" id="PTHR46986:SF1">
    <property type="entry name" value="ENDORIBONUCLEASE YBEY, CHLOROPLASTIC"/>
    <property type="match status" value="1"/>
</dbReference>
<dbReference type="Gene3D" id="3.40.390.30">
    <property type="entry name" value="Metalloproteases ('zincins'), catalytic domain"/>
    <property type="match status" value="1"/>
</dbReference>
<dbReference type="SUPFAM" id="SSF55486">
    <property type="entry name" value="Metalloproteases ('zincins'), catalytic domain"/>
    <property type="match status" value="1"/>
</dbReference>
<proteinExistence type="inferred from homology"/>
<evidence type="ECO:0000256" key="5">
    <source>
        <dbReference type="ARBA" id="ARBA00022723"/>
    </source>
</evidence>
<name>A0ABW9M8J4_9FIRM</name>
<keyword evidence="4 9" id="KW-0540">Nuclease</keyword>
<evidence type="ECO:0000313" key="11">
    <source>
        <dbReference type="Proteomes" id="UP001637996"/>
    </source>
</evidence>
<feature type="binding site" evidence="9">
    <location>
        <position position="113"/>
    </location>
    <ligand>
        <name>Zn(2+)</name>
        <dbReference type="ChEBI" id="CHEBI:29105"/>
        <note>catalytic</note>
    </ligand>
</feature>
<evidence type="ECO:0000256" key="3">
    <source>
        <dbReference type="ARBA" id="ARBA00022552"/>
    </source>
</evidence>
<sequence length="149" mass="17198">MNLIISNETNEKIDMDEKLKSVVKTVLETEGLPLEYEVSITFVDIDEIHKLNKEFRNVDRPTDVLSFPMDEDFSIEGVDTMLGDIVISMDIAKDQAKDFGHSLDREIMYLTAHSMLHLLGYDHMNEAEKTEMRAREKEVMKILGVFKND</sequence>
<dbReference type="InterPro" id="IPR020549">
    <property type="entry name" value="YbeY_CS"/>
</dbReference>
<dbReference type="HAMAP" id="MF_00009">
    <property type="entry name" value="Endoribonucl_YbeY"/>
    <property type="match status" value="1"/>
</dbReference>
<evidence type="ECO:0000256" key="6">
    <source>
        <dbReference type="ARBA" id="ARBA00022759"/>
    </source>
</evidence>
<comment type="function">
    <text evidence="9">Single strand-specific metallo-endoribonuclease involved in late-stage 70S ribosome quality control and in maturation of the 3' terminus of the 16S rRNA.</text>
</comment>
<comment type="caution">
    <text evidence="10">The sequence shown here is derived from an EMBL/GenBank/DDBJ whole genome shotgun (WGS) entry which is preliminary data.</text>
</comment>
<dbReference type="Proteomes" id="UP001637996">
    <property type="component" value="Unassembled WGS sequence"/>
</dbReference>
<evidence type="ECO:0000256" key="7">
    <source>
        <dbReference type="ARBA" id="ARBA00022801"/>
    </source>
</evidence>
<keyword evidence="5 9" id="KW-0479">Metal-binding</keyword>
<dbReference type="EC" id="3.1.-.-" evidence="9"/>
<evidence type="ECO:0000313" key="10">
    <source>
        <dbReference type="EMBL" id="MFO3665624.1"/>
    </source>
</evidence>
<gene>
    <name evidence="9 10" type="primary">ybeY</name>
    <name evidence="10" type="ORF">ACCQ41_05125</name>
</gene>
<dbReference type="InterPro" id="IPR002036">
    <property type="entry name" value="YbeY"/>
</dbReference>